<keyword evidence="8" id="KW-1185">Reference proteome</keyword>
<keyword evidence="5" id="KW-0812">Transmembrane</keyword>
<dbReference type="EC" id="3.1.1.47" evidence="1"/>
<accession>A0A8K1FDJ7</accession>
<dbReference type="PANTHER" id="PTHR10272:SF0">
    <property type="entry name" value="PLATELET-ACTIVATING FACTOR ACETYLHYDROLASE"/>
    <property type="match status" value="1"/>
</dbReference>
<evidence type="ECO:0000313" key="6">
    <source>
        <dbReference type="EMBL" id="TMW54943.1"/>
    </source>
</evidence>
<dbReference type="Gene3D" id="3.40.50.1820">
    <property type="entry name" value="alpha/beta hydrolase"/>
    <property type="match status" value="1"/>
</dbReference>
<reference evidence="6" key="1">
    <citation type="submission" date="2019-03" db="EMBL/GenBank/DDBJ databases">
        <title>Long read genome sequence of the mycoparasitic Pythium oligandrum ATCC 38472 isolated from sugarbeet rhizosphere.</title>
        <authorList>
            <person name="Gaulin E."/>
        </authorList>
    </citation>
    <scope>NUCLEOTIDE SEQUENCE</scope>
    <source>
        <strain evidence="6">ATCC 38472_TT</strain>
    </source>
</reference>
<evidence type="ECO:0000313" key="7">
    <source>
        <dbReference type="EMBL" id="TMW67667.1"/>
    </source>
</evidence>
<dbReference type="EMBL" id="SPLM01000004">
    <property type="protein sequence ID" value="TMW67667.1"/>
    <property type="molecule type" value="Genomic_DNA"/>
</dbReference>
<evidence type="ECO:0000256" key="2">
    <source>
        <dbReference type="ARBA" id="ARBA00022801"/>
    </source>
</evidence>
<dbReference type="OrthoDB" id="2363873at2759"/>
<proteinExistence type="predicted"/>
<sequence>MPSASYRTLELTLLAALASRLVLLERWSAADLALDPALYRYATVGSGVLCVLLLRLHHWRRELLVTYVAVALYVVSQVAAATATTPTLLTSSWVPSPSVQFYFSVFAIMFGFLMSAVFPLADLATVHGVYRTIGCHTGRYGGVECRIFYPSSKEPSPLGAKGRVPYLYHGEHLAKGLNVFSKVPVWFFNNFRNAYLAAIEDAPLATPEKEEGWPLVIFSHGLAGSLELYSVVNQQVASEGNIVVVVNHCDGSASVARPDDNRVEYYQRITPEVMRNENGEGFRFRNNQLRHRVQEIRRVLNVVSECAREEDTTGHPVLSRADLDSVHVMGHSFGAATALTAAHVDERFRTAVLLDAWMEPVSPDVLKGLGARIPVLHLISDHFANWKPNFESTKAHFQGCTHPHSRLLVVRGMRHNNFSDLPLFSPSVNRLMKLAGDIDPRYALRLVGELSAAFVRGTFDTTLSEFPEVVDAE</sequence>
<evidence type="ECO:0000256" key="1">
    <source>
        <dbReference type="ARBA" id="ARBA00013201"/>
    </source>
</evidence>
<keyword evidence="4" id="KW-0443">Lipid metabolism</keyword>
<dbReference type="GO" id="GO:0003847">
    <property type="term" value="F:1-alkyl-2-acetylglycerophosphocholine esterase activity"/>
    <property type="evidence" value="ECO:0007669"/>
    <property type="project" value="UniProtKB-EC"/>
</dbReference>
<dbReference type="InterPro" id="IPR029058">
    <property type="entry name" value="AB_hydrolase_fold"/>
</dbReference>
<dbReference type="SUPFAM" id="SSF53474">
    <property type="entry name" value="alpha/beta-Hydrolases"/>
    <property type="match status" value="1"/>
</dbReference>
<organism evidence="6 8">
    <name type="scientific">Pythium oligandrum</name>
    <name type="common">Mycoparasitic fungus</name>
    <dbReference type="NCBI Taxonomy" id="41045"/>
    <lineage>
        <taxon>Eukaryota</taxon>
        <taxon>Sar</taxon>
        <taxon>Stramenopiles</taxon>
        <taxon>Oomycota</taxon>
        <taxon>Peronosporomycetes</taxon>
        <taxon>Pythiales</taxon>
        <taxon>Pythiaceae</taxon>
        <taxon>Pythium</taxon>
    </lineage>
</organism>
<dbReference type="Proteomes" id="UP000794436">
    <property type="component" value="Unassembled WGS sequence"/>
</dbReference>
<keyword evidence="5" id="KW-1133">Transmembrane helix</keyword>
<dbReference type="AlphaFoldDB" id="A0A8K1FDJ7"/>
<gene>
    <name evidence="7" type="ORF">Poli38472_011287</name>
    <name evidence="6" type="ORF">Poli38472_014851</name>
</gene>
<evidence type="ECO:0000256" key="4">
    <source>
        <dbReference type="ARBA" id="ARBA00023098"/>
    </source>
</evidence>
<evidence type="ECO:0000313" key="8">
    <source>
        <dbReference type="Proteomes" id="UP000794436"/>
    </source>
</evidence>
<dbReference type="Pfam" id="PF03403">
    <property type="entry name" value="PAF-AH_p_II"/>
    <property type="match status" value="1"/>
</dbReference>
<dbReference type="PANTHER" id="PTHR10272">
    <property type="entry name" value="PLATELET-ACTIVATING FACTOR ACETYLHYDROLASE"/>
    <property type="match status" value="1"/>
</dbReference>
<dbReference type="EMBL" id="SPLM01000155">
    <property type="protein sequence ID" value="TMW54943.1"/>
    <property type="molecule type" value="Genomic_DNA"/>
</dbReference>
<feature type="transmembrane region" description="Helical" evidence="5">
    <location>
        <begin position="63"/>
        <end position="81"/>
    </location>
</feature>
<protein>
    <recommendedName>
        <fullName evidence="1">1-alkyl-2-acetylglycerophosphocholine esterase</fullName>
        <ecNumber evidence="1">3.1.1.47</ecNumber>
    </recommendedName>
</protein>
<name>A0A8K1FDJ7_PYTOL</name>
<dbReference type="GO" id="GO:0016042">
    <property type="term" value="P:lipid catabolic process"/>
    <property type="evidence" value="ECO:0007669"/>
    <property type="project" value="UniProtKB-KW"/>
</dbReference>
<evidence type="ECO:0000256" key="5">
    <source>
        <dbReference type="SAM" id="Phobius"/>
    </source>
</evidence>
<feature type="transmembrane region" description="Helical" evidence="5">
    <location>
        <begin position="38"/>
        <end position="56"/>
    </location>
</feature>
<feature type="transmembrane region" description="Helical" evidence="5">
    <location>
        <begin position="101"/>
        <end position="121"/>
    </location>
</feature>
<keyword evidence="5" id="KW-0472">Membrane</keyword>
<evidence type="ECO:0000256" key="3">
    <source>
        <dbReference type="ARBA" id="ARBA00022963"/>
    </source>
</evidence>
<keyword evidence="2" id="KW-0378">Hydrolase</keyword>
<keyword evidence="3" id="KW-0442">Lipid degradation</keyword>
<comment type="caution">
    <text evidence="6">The sequence shown here is derived from an EMBL/GenBank/DDBJ whole genome shotgun (WGS) entry which is preliminary data.</text>
</comment>